<evidence type="ECO:0000256" key="8">
    <source>
        <dbReference type="ARBA" id="ARBA00022842"/>
    </source>
</evidence>
<evidence type="ECO:0000256" key="7">
    <source>
        <dbReference type="ARBA" id="ARBA00022840"/>
    </source>
</evidence>
<comment type="similarity">
    <text evidence="10">Belongs to the prokaryotic GSH synthase family.</text>
</comment>
<evidence type="ECO:0000256" key="1">
    <source>
        <dbReference type="ARBA" id="ARBA00001936"/>
    </source>
</evidence>
<dbReference type="InterPro" id="IPR011761">
    <property type="entry name" value="ATP-grasp"/>
</dbReference>
<evidence type="ECO:0000256" key="9">
    <source>
        <dbReference type="ARBA" id="ARBA00023211"/>
    </source>
</evidence>
<dbReference type="GO" id="GO:0005524">
    <property type="term" value="F:ATP binding"/>
    <property type="evidence" value="ECO:0007669"/>
    <property type="project" value="UniProtKB-UniRule"/>
</dbReference>
<evidence type="ECO:0000313" key="12">
    <source>
        <dbReference type="EMBL" id="CAA0084186.1"/>
    </source>
</evidence>
<dbReference type="Gene3D" id="3.30.1490.20">
    <property type="entry name" value="ATP-grasp fold, A domain"/>
    <property type="match status" value="1"/>
</dbReference>
<proteinExistence type="inferred from homology"/>
<comment type="cofactor">
    <cofactor evidence="2">
        <name>Mg(2+)</name>
        <dbReference type="ChEBI" id="CHEBI:18420"/>
    </cofactor>
</comment>
<evidence type="ECO:0000256" key="3">
    <source>
        <dbReference type="ARBA" id="ARBA00022598"/>
    </source>
</evidence>
<gene>
    <name evidence="12" type="primary">gshB_1</name>
    <name evidence="10" type="synonym">gshB</name>
    <name evidence="12" type="ORF">DPBNPPHM_00686</name>
</gene>
<keyword evidence="3 10" id="KW-0436">Ligase</keyword>
<dbReference type="NCBIfam" id="NF003573">
    <property type="entry name" value="PRK05246.1"/>
    <property type="match status" value="1"/>
</dbReference>
<keyword evidence="6 10" id="KW-0547">Nucleotide-binding</keyword>
<dbReference type="GO" id="GO:0004363">
    <property type="term" value="F:glutathione synthase activity"/>
    <property type="evidence" value="ECO:0007669"/>
    <property type="project" value="UniProtKB-UniRule"/>
</dbReference>
<evidence type="ECO:0000256" key="10">
    <source>
        <dbReference type="HAMAP-Rule" id="MF_00162"/>
    </source>
</evidence>
<dbReference type="GO" id="GO:0005737">
    <property type="term" value="C:cytoplasm"/>
    <property type="evidence" value="ECO:0007669"/>
    <property type="project" value="TreeGrafter"/>
</dbReference>
<evidence type="ECO:0000256" key="2">
    <source>
        <dbReference type="ARBA" id="ARBA00001946"/>
    </source>
</evidence>
<dbReference type="GO" id="GO:0046872">
    <property type="term" value="F:metal ion binding"/>
    <property type="evidence" value="ECO:0007669"/>
    <property type="project" value="UniProtKB-KW"/>
</dbReference>
<dbReference type="Pfam" id="PF02955">
    <property type="entry name" value="GSH-S_ATP"/>
    <property type="match status" value="1"/>
</dbReference>
<evidence type="ECO:0000256" key="5">
    <source>
        <dbReference type="ARBA" id="ARBA00022723"/>
    </source>
</evidence>
<dbReference type="AlphaFoldDB" id="A0A5S9MV70"/>
<dbReference type="FunFam" id="3.40.50.20:FF:000009">
    <property type="entry name" value="Glutathione synthetase"/>
    <property type="match status" value="1"/>
</dbReference>
<dbReference type="UniPathway" id="UPA00142">
    <property type="reaction ID" value="UER00210"/>
</dbReference>
<dbReference type="NCBIfam" id="TIGR01380">
    <property type="entry name" value="glut_syn"/>
    <property type="match status" value="1"/>
</dbReference>
<dbReference type="EC" id="6.3.2.3" evidence="10"/>
<dbReference type="InterPro" id="IPR004215">
    <property type="entry name" value="GSHS_N"/>
</dbReference>
<keyword evidence="4 10" id="KW-0317">Glutathione biosynthesis</keyword>
<keyword evidence="8" id="KW-0460">Magnesium</keyword>
<keyword evidence="7 10" id="KW-0067">ATP-binding</keyword>
<reference evidence="12 13" key="1">
    <citation type="submission" date="2019-11" db="EMBL/GenBank/DDBJ databases">
        <authorList>
            <person name="Holert J."/>
        </authorList>
    </citation>
    <scope>NUCLEOTIDE SEQUENCE [LARGE SCALE GENOMIC DNA]</scope>
    <source>
        <strain evidence="12">BC5_2</strain>
    </source>
</reference>
<dbReference type="InterPro" id="IPR004218">
    <property type="entry name" value="GSHS_ATP-bd"/>
</dbReference>
<dbReference type="PANTHER" id="PTHR21621">
    <property type="entry name" value="RIBOSOMAL PROTEIN S6 MODIFICATION PROTEIN"/>
    <property type="match status" value="1"/>
</dbReference>
<dbReference type="Gene3D" id="3.40.50.20">
    <property type="match status" value="1"/>
</dbReference>
<protein>
    <recommendedName>
        <fullName evidence="10">Glutathione synthetase</fullName>
        <ecNumber evidence="10">6.3.2.3</ecNumber>
    </recommendedName>
    <alternativeName>
        <fullName evidence="10">GSH synthetase</fullName>
        <shortName evidence="10">GSH-S</shortName>
        <shortName evidence="10">GSHase</shortName>
    </alternativeName>
    <alternativeName>
        <fullName evidence="10">Glutathione synthase</fullName>
    </alternativeName>
</protein>
<dbReference type="Pfam" id="PF02951">
    <property type="entry name" value="GSH-S_N"/>
    <property type="match status" value="1"/>
</dbReference>
<feature type="domain" description="ATP-grasp" evidence="11">
    <location>
        <begin position="126"/>
        <end position="311"/>
    </location>
</feature>
<dbReference type="InterPro" id="IPR013815">
    <property type="entry name" value="ATP_grasp_subdomain_1"/>
</dbReference>
<comment type="cofactor">
    <cofactor evidence="1">
        <name>Mn(2+)</name>
        <dbReference type="ChEBI" id="CHEBI:29035"/>
    </cofactor>
</comment>
<dbReference type="PROSITE" id="PS50975">
    <property type="entry name" value="ATP_GRASP"/>
    <property type="match status" value="1"/>
</dbReference>
<dbReference type="Proteomes" id="UP000434580">
    <property type="component" value="Unassembled WGS sequence"/>
</dbReference>
<dbReference type="InterPro" id="IPR016185">
    <property type="entry name" value="PreATP-grasp_dom_sf"/>
</dbReference>
<comment type="catalytic activity">
    <reaction evidence="10">
        <text>gamma-L-glutamyl-L-cysteine + glycine + ATP = glutathione + ADP + phosphate + H(+)</text>
        <dbReference type="Rhea" id="RHEA:13557"/>
        <dbReference type="ChEBI" id="CHEBI:15378"/>
        <dbReference type="ChEBI" id="CHEBI:30616"/>
        <dbReference type="ChEBI" id="CHEBI:43474"/>
        <dbReference type="ChEBI" id="CHEBI:57305"/>
        <dbReference type="ChEBI" id="CHEBI:57925"/>
        <dbReference type="ChEBI" id="CHEBI:58173"/>
        <dbReference type="ChEBI" id="CHEBI:456216"/>
        <dbReference type="EC" id="6.3.2.3"/>
    </reaction>
</comment>
<dbReference type="PANTHER" id="PTHR21621:SF4">
    <property type="entry name" value="GLUTATHIONE SYNTHETASE"/>
    <property type="match status" value="1"/>
</dbReference>
<keyword evidence="5" id="KW-0479">Metal-binding</keyword>
<keyword evidence="9" id="KW-0464">Manganese</keyword>
<name>A0A5S9MV70_9GAMM</name>
<dbReference type="HAMAP" id="MF_00162">
    <property type="entry name" value="GSH_S"/>
    <property type="match status" value="1"/>
</dbReference>
<dbReference type="OrthoDB" id="9785415at2"/>
<dbReference type="SUPFAM" id="SSF56059">
    <property type="entry name" value="Glutathione synthetase ATP-binding domain-like"/>
    <property type="match status" value="1"/>
</dbReference>
<evidence type="ECO:0000313" key="13">
    <source>
        <dbReference type="Proteomes" id="UP000434580"/>
    </source>
</evidence>
<organism evidence="12 13">
    <name type="scientific">BD1-7 clade bacterium</name>
    <dbReference type="NCBI Taxonomy" id="2029982"/>
    <lineage>
        <taxon>Bacteria</taxon>
        <taxon>Pseudomonadati</taxon>
        <taxon>Pseudomonadota</taxon>
        <taxon>Gammaproteobacteria</taxon>
        <taxon>Cellvibrionales</taxon>
        <taxon>Spongiibacteraceae</taxon>
        <taxon>BD1-7 clade</taxon>
    </lineage>
</organism>
<evidence type="ECO:0000256" key="4">
    <source>
        <dbReference type="ARBA" id="ARBA00022684"/>
    </source>
</evidence>
<evidence type="ECO:0000256" key="6">
    <source>
        <dbReference type="ARBA" id="ARBA00022741"/>
    </source>
</evidence>
<dbReference type="Gene3D" id="3.30.470.20">
    <property type="entry name" value="ATP-grasp fold, B domain"/>
    <property type="match status" value="1"/>
</dbReference>
<dbReference type="SUPFAM" id="SSF52440">
    <property type="entry name" value="PreATP-grasp domain"/>
    <property type="match status" value="1"/>
</dbReference>
<evidence type="ECO:0000259" key="11">
    <source>
        <dbReference type="PROSITE" id="PS50975"/>
    </source>
</evidence>
<dbReference type="InterPro" id="IPR006284">
    <property type="entry name" value="Glut_synth_pro"/>
</dbReference>
<dbReference type="EMBL" id="CACSII010000001">
    <property type="protein sequence ID" value="CAA0084186.1"/>
    <property type="molecule type" value="Genomic_DNA"/>
</dbReference>
<comment type="pathway">
    <text evidence="10">Sulfur metabolism; glutathione biosynthesis; glutathione from L-cysteine and L-glutamate: step 2/2.</text>
</comment>
<sequence length="316" mass="35463">MNIKLGIVMDPIESINYKKDSSLAMLWAASDRGWDLFYMEAKDLFIDQGNPKANASRLKVFRDPQKWFEKSDKDVINLDSLDVVLMRKDPPFDNEFIYNTYILEAAEQRGTLIVNKPSSLRDCNEKIFATQFPQCCPPHRVTSSPELLRDFHKQYGDVIFKPLDGMGGSQIFRLKPEDPNVSVIIETLTAYGTQTIMAQEFLPAITEGDKRILIVDGEPMPYGLARIPASGETRGNLAAGGRGEPVALNDRDYWVCEQIIPTLNEKGLLFVGLDVIGDHLTEINVTSPTCIREIDNAHELDIAGKLMDAIEKRLAV</sequence>
<accession>A0A5S9MV70</accession>